<dbReference type="SUPFAM" id="SSF54637">
    <property type="entry name" value="Thioesterase/thiol ester dehydrase-isomerase"/>
    <property type="match status" value="1"/>
</dbReference>
<dbReference type="GO" id="GO:0052816">
    <property type="term" value="F:long-chain fatty acyl-CoA hydrolase activity"/>
    <property type="evidence" value="ECO:0007669"/>
    <property type="project" value="TreeGrafter"/>
</dbReference>
<evidence type="ECO:0000259" key="4">
    <source>
        <dbReference type="PROSITE" id="PS51770"/>
    </source>
</evidence>
<dbReference type="PANTHER" id="PTHR11049:SF5">
    <property type="entry name" value="ACYL-COA THIOESTER HYDROLASE YCIA"/>
    <property type="match status" value="1"/>
</dbReference>
<keyword evidence="8" id="KW-1185">Reference proteome</keyword>
<dbReference type="PATRIC" id="fig|28087.4.peg.958"/>
<keyword evidence="2 3" id="KW-0378">Hydrolase</keyword>
<sequence length="127" mass="13605">MTNTPKGDLAIQTLAMPANTNANGDIFGGWIVSQMDLAAGILAKKLALGRVATVAIHSMSFLKPVHVGDLVSCYVNLIKQGNTSMTICVEVWANPATQREAYQVTEGVFVFVALDEEGKARQVPKQT</sequence>
<dbReference type="NCBIfam" id="NF007970">
    <property type="entry name" value="PRK10694.1"/>
    <property type="match status" value="1"/>
</dbReference>
<dbReference type="GO" id="GO:0005829">
    <property type="term" value="C:cytosol"/>
    <property type="evidence" value="ECO:0007669"/>
    <property type="project" value="TreeGrafter"/>
</dbReference>
<reference evidence="5 8" key="2">
    <citation type="submission" date="2017-12" db="EMBL/GenBank/DDBJ databases">
        <title>Legionella sainthelensi LA01-117, whole genome sequence of a clinical isolate from New Zealand.</title>
        <authorList>
            <person name="Cree S.L."/>
            <person name="Slow S."/>
            <person name="Kennedy M.A."/>
            <person name="Murdoch D.R."/>
            <person name="Biggs P.J."/>
            <person name="Anderson T."/>
        </authorList>
    </citation>
    <scope>NUCLEOTIDE SEQUENCE [LARGE SCALE GENOMIC DNA]</scope>
    <source>
        <strain evidence="5 8">LA01-117</strain>
    </source>
</reference>
<dbReference type="InterPro" id="IPR033120">
    <property type="entry name" value="HOTDOG_ACOT"/>
</dbReference>
<protein>
    <submittedName>
        <fullName evidence="5 6">Hydrolase</fullName>
    </submittedName>
</protein>
<accession>A0A0W0YN29</accession>
<name>A0A0W0YN29_9GAMM</name>
<dbReference type="AlphaFoldDB" id="A0A0W0YN29"/>
<dbReference type="Gene3D" id="3.10.129.10">
    <property type="entry name" value="Hotdog Thioesterase"/>
    <property type="match status" value="1"/>
</dbReference>
<dbReference type="PROSITE" id="PS51770">
    <property type="entry name" value="HOTDOG_ACOT"/>
    <property type="match status" value="1"/>
</dbReference>
<dbReference type="Proteomes" id="UP000054621">
    <property type="component" value="Unassembled WGS sequence"/>
</dbReference>
<dbReference type="eggNOG" id="COG1607">
    <property type="taxonomic scope" value="Bacteria"/>
</dbReference>
<dbReference type="EMBL" id="CP025491">
    <property type="protein sequence ID" value="AUH71520.1"/>
    <property type="molecule type" value="Genomic_DNA"/>
</dbReference>
<dbReference type="PANTHER" id="PTHR11049">
    <property type="entry name" value="ACYL COENZYME A THIOESTER HYDROLASE"/>
    <property type="match status" value="1"/>
</dbReference>
<organism evidence="6 7">
    <name type="scientific">Legionella sainthelensi</name>
    <dbReference type="NCBI Taxonomy" id="28087"/>
    <lineage>
        <taxon>Bacteria</taxon>
        <taxon>Pseudomonadati</taxon>
        <taxon>Pseudomonadota</taxon>
        <taxon>Gammaproteobacteria</taxon>
        <taxon>Legionellales</taxon>
        <taxon>Legionellaceae</taxon>
        <taxon>Legionella</taxon>
    </lineage>
</organism>
<proteinExistence type="inferred from homology"/>
<dbReference type="GO" id="GO:0009062">
    <property type="term" value="P:fatty acid catabolic process"/>
    <property type="evidence" value="ECO:0007669"/>
    <property type="project" value="TreeGrafter"/>
</dbReference>
<evidence type="ECO:0000313" key="8">
    <source>
        <dbReference type="Proteomes" id="UP000234343"/>
    </source>
</evidence>
<dbReference type="RefSeq" id="WP_027272468.1">
    <property type="nucleotide sequence ID" value="NZ_CAAAJE010000002.1"/>
</dbReference>
<dbReference type="InterPro" id="IPR029069">
    <property type="entry name" value="HotDog_dom_sf"/>
</dbReference>
<feature type="domain" description="HotDog ACOT-type" evidence="4">
    <location>
        <begin position="5"/>
        <end position="117"/>
    </location>
</feature>
<dbReference type="Proteomes" id="UP000234343">
    <property type="component" value="Chromosome"/>
</dbReference>
<evidence type="ECO:0000256" key="1">
    <source>
        <dbReference type="ARBA" id="ARBA00010458"/>
    </source>
</evidence>
<evidence type="ECO:0000313" key="7">
    <source>
        <dbReference type="Proteomes" id="UP000054621"/>
    </source>
</evidence>
<evidence type="ECO:0000256" key="3">
    <source>
        <dbReference type="PROSITE-ProRule" id="PRU01106"/>
    </source>
</evidence>
<evidence type="ECO:0000256" key="2">
    <source>
        <dbReference type="ARBA" id="ARBA00022801"/>
    </source>
</evidence>
<gene>
    <name evidence="6" type="primary">yciA</name>
    <name evidence="5" type="ORF">CAB17_05125</name>
    <name evidence="6" type="ORF">Lsai_0897</name>
</gene>
<reference evidence="6 7" key="1">
    <citation type="submission" date="2015-11" db="EMBL/GenBank/DDBJ databases">
        <title>Genomic analysis of 38 Legionella species identifies large and diverse effector repertoires.</title>
        <authorList>
            <person name="Burstein D."/>
            <person name="Amaro F."/>
            <person name="Zusman T."/>
            <person name="Lifshitz Z."/>
            <person name="Cohen O."/>
            <person name="Gilbert J.A."/>
            <person name="Pupko T."/>
            <person name="Shuman H.A."/>
            <person name="Segal G."/>
        </authorList>
    </citation>
    <scope>NUCLEOTIDE SEQUENCE [LARGE SCALE GENOMIC DNA]</scope>
    <source>
        <strain evidence="6 7">Mt.St.Helens-4</strain>
    </source>
</reference>
<dbReference type="GO" id="GO:0006637">
    <property type="term" value="P:acyl-CoA metabolic process"/>
    <property type="evidence" value="ECO:0007669"/>
    <property type="project" value="TreeGrafter"/>
</dbReference>
<dbReference type="KEGG" id="lsh:CAB17_05125"/>
<dbReference type="InterPro" id="IPR040170">
    <property type="entry name" value="Cytosol_ACT"/>
</dbReference>
<dbReference type="EMBL" id="LNYV01000013">
    <property type="protein sequence ID" value="KTD58290.1"/>
    <property type="molecule type" value="Genomic_DNA"/>
</dbReference>
<comment type="similarity">
    <text evidence="1">Belongs to the acyl coenzyme A hydrolase family.</text>
</comment>
<dbReference type="OrthoDB" id="9801856at2"/>
<evidence type="ECO:0000313" key="6">
    <source>
        <dbReference type="EMBL" id="KTD58290.1"/>
    </source>
</evidence>
<dbReference type="STRING" id="28087.Lsai_0897"/>
<dbReference type="InterPro" id="IPR006683">
    <property type="entry name" value="Thioestr_dom"/>
</dbReference>
<dbReference type="CDD" id="cd03442">
    <property type="entry name" value="BFIT_BACH"/>
    <property type="match status" value="1"/>
</dbReference>
<dbReference type="Pfam" id="PF03061">
    <property type="entry name" value="4HBT"/>
    <property type="match status" value="1"/>
</dbReference>
<evidence type="ECO:0000313" key="5">
    <source>
        <dbReference type="EMBL" id="AUH71520.1"/>
    </source>
</evidence>